<dbReference type="InterPro" id="IPR050109">
    <property type="entry name" value="HTH-type_TetR-like_transc_reg"/>
</dbReference>
<dbReference type="InterPro" id="IPR001647">
    <property type="entry name" value="HTH_TetR"/>
</dbReference>
<reference evidence="6 7" key="1">
    <citation type="submission" date="2019-02" db="EMBL/GenBank/DDBJ databases">
        <title>Draft genome sequences of novel Actinobacteria.</title>
        <authorList>
            <person name="Sahin N."/>
            <person name="Ay H."/>
            <person name="Saygin H."/>
        </authorList>
    </citation>
    <scope>NUCLEOTIDE SEQUENCE [LARGE SCALE GENOMIC DNA]</scope>
    <source>
        <strain evidence="6 7">KC603</strain>
    </source>
</reference>
<evidence type="ECO:0000259" key="5">
    <source>
        <dbReference type="PROSITE" id="PS50977"/>
    </source>
</evidence>
<evidence type="ECO:0000313" key="6">
    <source>
        <dbReference type="EMBL" id="TDC46470.1"/>
    </source>
</evidence>
<dbReference type="Proteomes" id="UP000295621">
    <property type="component" value="Unassembled WGS sequence"/>
</dbReference>
<comment type="caution">
    <text evidence="6">The sequence shown here is derived from an EMBL/GenBank/DDBJ whole genome shotgun (WGS) entry which is preliminary data.</text>
</comment>
<evidence type="ECO:0000256" key="4">
    <source>
        <dbReference type="PROSITE-ProRule" id="PRU00335"/>
    </source>
</evidence>
<keyword evidence="7" id="KW-1185">Reference proteome</keyword>
<dbReference type="GO" id="GO:0000976">
    <property type="term" value="F:transcription cis-regulatory region binding"/>
    <property type="evidence" value="ECO:0007669"/>
    <property type="project" value="TreeGrafter"/>
</dbReference>
<keyword evidence="1" id="KW-0805">Transcription regulation</keyword>
<name>A0A4R4RBR4_9ACTN</name>
<evidence type="ECO:0000256" key="2">
    <source>
        <dbReference type="ARBA" id="ARBA00023125"/>
    </source>
</evidence>
<dbReference type="SUPFAM" id="SSF46689">
    <property type="entry name" value="Homeodomain-like"/>
    <property type="match status" value="1"/>
</dbReference>
<feature type="domain" description="HTH tetR-type" evidence="5">
    <location>
        <begin position="13"/>
        <end position="71"/>
    </location>
</feature>
<dbReference type="PROSITE" id="PS50977">
    <property type="entry name" value="HTH_TETR_2"/>
    <property type="match status" value="1"/>
</dbReference>
<gene>
    <name evidence="6" type="ORF">E1212_26755</name>
</gene>
<dbReference type="PANTHER" id="PTHR30055:SF234">
    <property type="entry name" value="HTH-TYPE TRANSCRIPTIONAL REGULATOR BETI"/>
    <property type="match status" value="1"/>
</dbReference>
<dbReference type="SUPFAM" id="SSF48498">
    <property type="entry name" value="Tetracyclin repressor-like, C-terminal domain"/>
    <property type="match status" value="1"/>
</dbReference>
<proteinExistence type="predicted"/>
<accession>A0A4R4RBR4</accession>
<sequence length="191" mass="20770">MRSDSVVPSPARRRTRQTIIEAAIAVWARDRDATLSEIADRAETHRATLHRHFPSRTDLLVAAIRHSIGDIVTATEAAAVTQGTPQDALHRLMAAYLTIGDRIRFLFDDHAIANHPAVAELAAIDGPVIDLIRRGQADGTIDAAFPPAWIERSIWALVYAASEAVDDGTLAAHEALPILLRTVDDGIARHT</sequence>
<evidence type="ECO:0000256" key="3">
    <source>
        <dbReference type="ARBA" id="ARBA00023163"/>
    </source>
</evidence>
<protein>
    <submittedName>
        <fullName evidence="6">TetR family transcriptional regulator</fullName>
    </submittedName>
</protein>
<feature type="DNA-binding region" description="H-T-H motif" evidence="4">
    <location>
        <begin position="34"/>
        <end position="53"/>
    </location>
</feature>
<evidence type="ECO:0000256" key="1">
    <source>
        <dbReference type="ARBA" id="ARBA00023015"/>
    </source>
</evidence>
<keyword evidence="2 4" id="KW-0238">DNA-binding</keyword>
<dbReference type="OrthoDB" id="5112469at2"/>
<dbReference type="Gene3D" id="1.10.357.10">
    <property type="entry name" value="Tetracycline Repressor, domain 2"/>
    <property type="match status" value="1"/>
</dbReference>
<organism evidence="6 7">
    <name type="scientific">Jiangella ureilytica</name>
    <dbReference type="NCBI Taxonomy" id="2530374"/>
    <lineage>
        <taxon>Bacteria</taxon>
        <taxon>Bacillati</taxon>
        <taxon>Actinomycetota</taxon>
        <taxon>Actinomycetes</taxon>
        <taxon>Jiangellales</taxon>
        <taxon>Jiangellaceae</taxon>
        <taxon>Jiangella</taxon>
    </lineage>
</organism>
<dbReference type="PANTHER" id="PTHR30055">
    <property type="entry name" value="HTH-TYPE TRANSCRIPTIONAL REGULATOR RUTR"/>
    <property type="match status" value="1"/>
</dbReference>
<dbReference type="GO" id="GO:0003700">
    <property type="term" value="F:DNA-binding transcription factor activity"/>
    <property type="evidence" value="ECO:0007669"/>
    <property type="project" value="TreeGrafter"/>
</dbReference>
<dbReference type="InterPro" id="IPR009057">
    <property type="entry name" value="Homeodomain-like_sf"/>
</dbReference>
<evidence type="ECO:0000313" key="7">
    <source>
        <dbReference type="Proteomes" id="UP000295621"/>
    </source>
</evidence>
<keyword evidence="3" id="KW-0804">Transcription</keyword>
<dbReference type="AlphaFoldDB" id="A0A4R4RBR4"/>
<dbReference type="Pfam" id="PF00440">
    <property type="entry name" value="TetR_N"/>
    <property type="match status" value="1"/>
</dbReference>
<dbReference type="EMBL" id="SMKL01000097">
    <property type="protein sequence ID" value="TDC46470.1"/>
    <property type="molecule type" value="Genomic_DNA"/>
</dbReference>
<dbReference type="InterPro" id="IPR036271">
    <property type="entry name" value="Tet_transcr_reg_TetR-rel_C_sf"/>
</dbReference>